<dbReference type="Pfam" id="PF13344">
    <property type="entry name" value="Hydrolase_6"/>
    <property type="match status" value="1"/>
</dbReference>
<dbReference type="CDD" id="cd07525">
    <property type="entry name" value="HAD_like"/>
    <property type="match status" value="1"/>
</dbReference>
<name>A0A212A8T1_9RHOB</name>
<dbReference type="GO" id="GO:0016791">
    <property type="term" value="F:phosphatase activity"/>
    <property type="evidence" value="ECO:0007669"/>
    <property type="project" value="TreeGrafter"/>
</dbReference>
<dbReference type="PANTHER" id="PTHR19288:SF90">
    <property type="entry name" value="OS08G0542600 PROTEIN"/>
    <property type="match status" value="1"/>
</dbReference>
<dbReference type="OrthoDB" id="9791073at2"/>
<dbReference type="Proteomes" id="UP000196878">
    <property type="component" value="Unassembled WGS sequence"/>
</dbReference>
<dbReference type="InterPro" id="IPR006357">
    <property type="entry name" value="HAD-SF_hydro_IIA"/>
</dbReference>
<organism evidence="1 2">
    <name type="scientific">Haematobacter genomosp. 1</name>
    <dbReference type="NCBI Taxonomy" id="366618"/>
    <lineage>
        <taxon>Bacteria</taxon>
        <taxon>Pseudomonadati</taxon>
        <taxon>Pseudomonadota</taxon>
        <taxon>Alphaproteobacteria</taxon>
        <taxon>Rhodobacterales</taxon>
        <taxon>Paracoccaceae</taxon>
        <taxon>Haematobacter</taxon>
    </lineage>
</organism>
<keyword evidence="1" id="KW-0378">Hydrolase</keyword>
<dbReference type="InterPro" id="IPR006356">
    <property type="entry name" value="HAD-SF_hydro_IIA_hyp3"/>
</dbReference>
<keyword evidence="2" id="KW-1185">Reference proteome</keyword>
<evidence type="ECO:0000313" key="1">
    <source>
        <dbReference type="EMBL" id="OWJ76342.1"/>
    </source>
</evidence>
<dbReference type="GO" id="GO:0005737">
    <property type="term" value="C:cytoplasm"/>
    <property type="evidence" value="ECO:0007669"/>
    <property type="project" value="TreeGrafter"/>
</dbReference>
<gene>
    <name evidence="1" type="ORF">CDV49_14895</name>
</gene>
<dbReference type="PANTHER" id="PTHR19288">
    <property type="entry name" value="4-NITROPHENYLPHOSPHATASE-RELATED"/>
    <property type="match status" value="1"/>
</dbReference>
<dbReference type="Pfam" id="PF13242">
    <property type="entry name" value="Hydrolase_like"/>
    <property type="match status" value="1"/>
</dbReference>
<dbReference type="EMBL" id="NIPW01000028">
    <property type="protein sequence ID" value="OWJ76342.1"/>
    <property type="molecule type" value="Genomic_DNA"/>
</dbReference>
<accession>A0A212A8T1</accession>
<proteinExistence type="predicted"/>
<dbReference type="SUPFAM" id="SSF56784">
    <property type="entry name" value="HAD-like"/>
    <property type="match status" value="1"/>
</dbReference>
<dbReference type="NCBIfam" id="TIGR01460">
    <property type="entry name" value="HAD-SF-IIA"/>
    <property type="match status" value="1"/>
</dbReference>
<dbReference type="InterPro" id="IPR023214">
    <property type="entry name" value="HAD_sf"/>
</dbReference>
<dbReference type="NCBIfam" id="TIGR01459">
    <property type="entry name" value="HAD-SF-IIA-hyp4"/>
    <property type="match status" value="1"/>
</dbReference>
<evidence type="ECO:0000313" key="2">
    <source>
        <dbReference type="Proteomes" id="UP000196878"/>
    </source>
</evidence>
<sequence length="294" mass="32078">MTRIIEHIAEVSDDYDVLFCDLWGCVHDGVRAFPAAVEALKTWRAEGRRVMILTNSPRPRPSVRRQLGRLGVPPECYDDITTSGDAAQTAMIEGAVGRKVWHIGAKEHSSFFTEMAKDTAAEAALLPPIELVPAEAAEGIVCTGPFFEMTETPADYVERFKPLVERGVKLLCANPDIVVDQGEQRIYCAGALAELYEDMGGTSLYFGKPHAPIYDLARRRLHQIGIAAGRIAGIGDGPATDVRGALENGIDAIFVSGGLAAWETRTEEQPEPEALAAYLREKGLDPQFTIGRLR</sequence>
<dbReference type="RefSeq" id="WP_088216201.1">
    <property type="nucleotide sequence ID" value="NZ_NIPW01000028.1"/>
</dbReference>
<dbReference type="AlphaFoldDB" id="A0A212A8T1"/>
<reference evidence="1 2" key="1">
    <citation type="submission" date="2016-12" db="EMBL/GenBank/DDBJ databases">
        <title>Comparison of Traditional DNA-DNA Hybridization with In Silico Genomic Analysis.</title>
        <authorList>
            <person name="Nicholson A.C."/>
            <person name="Humrighouse B.W."/>
            <person name="Graziano J."/>
            <person name="Lasker B."/>
            <person name="Whitney A.M."/>
            <person name="Mcquiston J.R."/>
        </authorList>
    </citation>
    <scope>NUCLEOTIDE SEQUENCE [LARGE SCALE GENOMIC DNA]</scope>
    <source>
        <strain evidence="1 2">H2240</strain>
    </source>
</reference>
<dbReference type="InterPro" id="IPR036412">
    <property type="entry name" value="HAD-like_sf"/>
</dbReference>
<comment type="caution">
    <text evidence="1">The sequence shown here is derived from an EMBL/GenBank/DDBJ whole genome shotgun (WGS) entry which is preliminary data.</text>
</comment>
<protein>
    <submittedName>
        <fullName evidence="1">TIGR01459 family HAD-type hydrolase</fullName>
    </submittedName>
</protein>
<dbReference type="Gene3D" id="3.40.50.1000">
    <property type="entry name" value="HAD superfamily/HAD-like"/>
    <property type="match status" value="2"/>
</dbReference>